<evidence type="ECO:0000256" key="1">
    <source>
        <dbReference type="SAM" id="Coils"/>
    </source>
</evidence>
<feature type="non-terminal residue" evidence="3">
    <location>
        <position position="342"/>
    </location>
</feature>
<dbReference type="AlphaFoldDB" id="A0AAV2IDN0"/>
<feature type="region of interest" description="Disordered" evidence="2">
    <location>
        <begin position="24"/>
        <end position="58"/>
    </location>
</feature>
<dbReference type="EMBL" id="CAXITT010000518">
    <property type="protein sequence ID" value="CAL1542987.1"/>
    <property type="molecule type" value="Genomic_DNA"/>
</dbReference>
<gene>
    <name evidence="3" type="ORF">GSLYS_00016521001</name>
</gene>
<feature type="coiled-coil region" evidence="1">
    <location>
        <begin position="268"/>
        <end position="295"/>
    </location>
</feature>
<dbReference type="Proteomes" id="UP001497497">
    <property type="component" value="Unassembled WGS sequence"/>
</dbReference>
<accession>A0AAV2IDN0</accession>
<feature type="compositionally biased region" description="Basic and acidic residues" evidence="2">
    <location>
        <begin position="49"/>
        <end position="58"/>
    </location>
</feature>
<evidence type="ECO:0000256" key="2">
    <source>
        <dbReference type="SAM" id="MobiDB-lite"/>
    </source>
</evidence>
<feature type="compositionally biased region" description="Basic and acidic residues" evidence="2">
    <location>
        <begin position="182"/>
        <end position="196"/>
    </location>
</feature>
<protein>
    <submittedName>
        <fullName evidence="3">Uncharacterized protein</fullName>
    </submittedName>
</protein>
<comment type="caution">
    <text evidence="3">The sequence shown here is derived from an EMBL/GenBank/DDBJ whole genome shotgun (WGS) entry which is preliminary data.</text>
</comment>
<keyword evidence="4" id="KW-1185">Reference proteome</keyword>
<keyword evidence="1" id="KW-0175">Coiled coil</keyword>
<feature type="compositionally biased region" description="Basic residues" evidence="2">
    <location>
        <begin position="118"/>
        <end position="141"/>
    </location>
</feature>
<feature type="compositionally biased region" description="Basic and acidic residues" evidence="2">
    <location>
        <begin position="151"/>
        <end position="160"/>
    </location>
</feature>
<feature type="region of interest" description="Disordered" evidence="2">
    <location>
        <begin position="81"/>
        <end position="220"/>
    </location>
</feature>
<sequence>MINEKDADCSEPNKERKFSARLAKKRKNKLQHSVTNDLNSNQATILKPEINDKKEDHEKVNDSKFFLDCLELKPVNDEAITSCEQTDSQDSEEPIKCSVPKKVKDQSKSSDSYQTKPIKVRKKLKSISKLSKKPRSSKKKKISESEIEDVSDVKIEDNKFPETAVESGEAPCVVSENVNGEKCSKPEPCHNSEAKENISVPSAIERIKSRKQTGTEIKSDETSQQIYIFRDLNKKVSVDGRVASQDDQGTNDLFAAVDLNRHGKKRRYDKLMKKLEDGEKTIESNMKEVKLLEDDEIEKEDIDHCVEKLKEKLRVREKKKYEYLINYMRDQWKVEKSFQDLL</sequence>
<evidence type="ECO:0000313" key="4">
    <source>
        <dbReference type="Proteomes" id="UP001497497"/>
    </source>
</evidence>
<evidence type="ECO:0000313" key="3">
    <source>
        <dbReference type="EMBL" id="CAL1542987.1"/>
    </source>
</evidence>
<proteinExistence type="predicted"/>
<name>A0AAV2IDN0_LYMST</name>
<reference evidence="3 4" key="1">
    <citation type="submission" date="2024-04" db="EMBL/GenBank/DDBJ databases">
        <authorList>
            <consortium name="Genoscope - CEA"/>
            <person name="William W."/>
        </authorList>
    </citation>
    <scope>NUCLEOTIDE SEQUENCE [LARGE SCALE GENOMIC DNA]</scope>
</reference>
<organism evidence="3 4">
    <name type="scientific">Lymnaea stagnalis</name>
    <name type="common">Great pond snail</name>
    <name type="synonym">Helix stagnalis</name>
    <dbReference type="NCBI Taxonomy" id="6523"/>
    <lineage>
        <taxon>Eukaryota</taxon>
        <taxon>Metazoa</taxon>
        <taxon>Spiralia</taxon>
        <taxon>Lophotrochozoa</taxon>
        <taxon>Mollusca</taxon>
        <taxon>Gastropoda</taxon>
        <taxon>Heterobranchia</taxon>
        <taxon>Euthyneura</taxon>
        <taxon>Panpulmonata</taxon>
        <taxon>Hygrophila</taxon>
        <taxon>Lymnaeoidea</taxon>
        <taxon>Lymnaeidae</taxon>
        <taxon>Lymnaea</taxon>
    </lineage>
</organism>
<feature type="compositionally biased region" description="Polar residues" evidence="2">
    <location>
        <begin position="31"/>
        <end position="44"/>
    </location>
</feature>